<evidence type="ECO:0000256" key="1">
    <source>
        <dbReference type="SAM" id="MobiDB-lite"/>
    </source>
</evidence>
<gene>
    <name evidence="2" type="ORF">V6N11_033401</name>
</gene>
<dbReference type="EMBL" id="JBBPBN010000049">
    <property type="protein sequence ID" value="KAK8993300.1"/>
    <property type="molecule type" value="Genomic_DNA"/>
</dbReference>
<accession>A0ABR2PYN8</accession>
<proteinExistence type="predicted"/>
<keyword evidence="3" id="KW-1185">Reference proteome</keyword>
<reference evidence="2 3" key="1">
    <citation type="journal article" date="2024" name="G3 (Bethesda)">
        <title>Genome assembly of Hibiscus sabdariffa L. provides insights into metabolisms of medicinal natural products.</title>
        <authorList>
            <person name="Kim T."/>
        </authorList>
    </citation>
    <scope>NUCLEOTIDE SEQUENCE [LARGE SCALE GENOMIC DNA]</scope>
    <source>
        <strain evidence="2">TK-2024</strain>
        <tissue evidence="2">Old leaves</tissue>
    </source>
</reference>
<feature type="region of interest" description="Disordered" evidence="1">
    <location>
        <begin position="168"/>
        <end position="200"/>
    </location>
</feature>
<name>A0ABR2PYN8_9ROSI</name>
<protein>
    <submittedName>
        <fullName evidence="2">Uncharacterized protein</fullName>
    </submittedName>
</protein>
<dbReference type="Proteomes" id="UP001396334">
    <property type="component" value="Unassembled WGS sequence"/>
</dbReference>
<comment type="caution">
    <text evidence="2">The sequence shown here is derived from an EMBL/GenBank/DDBJ whole genome shotgun (WGS) entry which is preliminary data.</text>
</comment>
<organism evidence="2 3">
    <name type="scientific">Hibiscus sabdariffa</name>
    <name type="common">roselle</name>
    <dbReference type="NCBI Taxonomy" id="183260"/>
    <lineage>
        <taxon>Eukaryota</taxon>
        <taxon>Viridiplantae</taxon>
        <taxon>Streptophyta</taxon>
        <taxon>Embryophyta</taxon>
        <taxon>Tracheophyta</taxon>
        <taxon>Spermatophyta</taxon>
        <taxon>Magnoliopsida</taxon>
        <taxon>eudicotyledons</taxon>
        <taxon>Gunneridae</taxon>
        <taxon>Pentapetalae</taxon>
        <taxon>rosids</taxon>
        <taxon>malvids</taxon>
        <taxon>Malvales</taxon>
        <taxon>Malvaceae</taxon>
        <taxon>Malvoideae</taxon>
        <taxon>Hibiscus</taxon>
    </lineage>
</organism>
<sequence>MQHPKLNFYQHCTHQFYLLAWIHKSFLGPSNETQENKHGDGRSAQSSFTLRVDVNSRFVGYTHVQAYSHVVSGPIGHSMGHPSLHPVMSYNLVFPTPSVSSMVGHGSESNQGVRPAVSSFSTPTSQVYHSSGSSFPPMPVSFMTRPAMSYVDGVNSGQEGDDRLVNASGSGRDLSMGQPSCSHREPADRIGTTSGSSPACVGSSPEMVLGQINNSIDPVLTHVQPNEEEGNTRLSLVYSPCFGQDEGVDSYLLGQVNVFPREVDDSVVEAVVCSNPEIECSGSNDKNMGVDSALISSQRADDEVP</sequence>
<evidence type="ECO:0000313" key="3">
    <source>
        <dbReference type="Proteomes" id="UP001396334"/>
    </source>
</evidence>
<evidence type="ECO:0000313" key="2">
    <source>
        <dbReference type="EMBL" id="KAK8993300.1"/>
    </source>
</evidence>